<keyword evidence="3" id="KW-1185">Reference proteome</keyword>
<dbReference type="EMBL" id="NPEX01000025">
    <property type="protein sequence ID" value="RAI45086.1"/>
    <property type="molecule type" value="Genomic_DNA"/>
</dbReference>
<sequence>MPRRARATSARTPGQRLSAPSGSPGQHAAQFPQVAFVDQRGEFAQAELETVGGRRPVSDT</sequence>
<gene>
    <name evidence="2" type="ORF">CH341_05895</name>
</gene>
<feature type="region of interest" description="Disordered" evidence="1">
    <location>
        <begin position="1"/>
        <end position="30"/>
    </location>
</feature>
<comment type="caution">
    <text evidence="2">The sequence shown here is derived from an EMBL/GenBank/DDBJ whole genome shotgun (WGS) entry which is preliminary data.</text>
</comment>
<evidence type="ECO:0000256" key="1">
    <source>
        <dbReference type="SAM" id="MobiDB-lite"/>
    </source>
</evidence>
<accession>A0A327L3X2</accession>
<proteinExistence type="predicted"/>
<dbReference type="Proteomes" id="UP000249130">
    <property type="component" value="Unassembled WGS sequence"/>
</dbReference>
<dbReference type="AlphaFoldDB" id="A0A327L3X2"/>
<evidence type="ECO:0000313" key="2">
    <source>
        <dbReference type="EMBL" id="RAI45086.1"/>
    </source>
</evidence>
<organism evidence="2 3">
    <name type="scientific">Rhodoplanes roseus</name>
    <dbReference type="NCBI Taxonomy" id="29409"/>
    <lineage>
        <taxon>Bacteria</taxon>
        <taxon>Pseudomonadati</taxon>
        <taxon>Pseudomonadota</taxon>
        <taxon>Alphaproteobacteria</taxon>
        <taxon>Hyphomicrobiales</taxon>
        <taxon>Nitrobacteraceae</taxon>
        <taxon>Rhodoplanes</taxon>
    </lineage>
</organism>
<evidence type="ECO:0000313" key="3">
    <source>
        <dbReference type="Proteomes" id="UP000249130"/>
    </source>
</evidence>
<protein>
    <submittedName>
        <fullName evidence="2">Uncharacterized protein</fullName>
    </submittedName>
</protein>
<name>A0A327L3X2_9BRAD</name>
<reference evidence="2 3" key="1">
    <citation type="submission" date="2017-07" db="EMBL/GenBank/DDBJ databases">
        <title>Draft Genome Sequences of Select Purple Nonsulfur Bacteria.</title>
        <authorList>
            <person name="Lasarre B."/>
            <person name="Mckinlay J.B."/>
        </authorList>
    </citation>
    <scope>NUCLEOTIDE SEQUENCE [LARGE SCALE GENOMIC DNA]</scope>
    <source>
        <strain evidence="2 3">DSM 5909</strain>
    </source>
</reference>